<gene>
    <name evidence="8" type="ORF">A2024_04035</name>
</gene>
<dbReference type="GO" id="GO:0016651">
    <property type="term" value="F:oxidoreductase activity, acting on NAD(P)H"/>
    <property type="evidence" value="ECO:0007669"/>
    <property type="project" value="InterPro"/>
</dbReference>
<keyword evidence="3" id="KW-0560">Oxidoreductase</keyword>
<keyword evidence="5" id="KW-0533">Nickel</keyword>
<evidence type="ECO:0000259" key="7">
    <source>
        <dbReference type="Pfam" id="PF00346"/>
    </source>
</evidence>
<evidence type="ECO:0000256" key="2">
    <source>
        <dbReference type="ARBA" id="ARBA00022448"/>
    </source>
</evidence>
<name>A0A1F5RCM3_9BACT</name>
<accession>A0A1F5RCM3</accession>
<evidence type="ECO:0000256" key="5">
    <source>
        <dbReference type="PIRSR" id="PIRSR601501-1"/>
    </source>
</evidence>
<dbReference type="InterPro" id="IPR001135">
    <property type="entry name" value="NADH_Q_OxRdtase_suD"/>
</dbReference>
<dbReference type="Pfam" id="PF00374">
    <property type="entry name" value="NiFeSe_Hases"/>
    <property type="match status" value="1"/>
</dbReference>
<feature type="binding site" evidence="5">
    <location>
        <position position="526"/>
    </location>
    <ligand>
        <name>Ni(2+)</name>
        <dbReference type="ChEBI" id="CHEBI:49786"/>
    </ligand>
</feature>
<dbReference type="GO" id="GO:0008137">
    <property type="term" value="F:NADH dehydrogenase (ubiquinone) activity"/>
    <property type="evidence" value="ECO:0007669"/>
    <property type="project" value="InterPro"/>
</dbReference>
<dbReference type="Gene3D" id="1.10.645.10">
    <property type="entry name" value="Cytochrome-c3 Hydrogenase, chain B"/>
    <property type="match status" value="1"/>
</dbReference>
<keyword evidence="5" id="KW-0479">Metal-binding</keyword>
<feature type="binding site" evidence="5">
    <location>
        <position position="232"/>
    </location>
    <ligand>
        <name>Ni(2+)</name>
        <dbReference type="ChEBI" id="CHEBI:49786"/>
    </ligand>
</feature>
<feature type="binding site" evidence="5">
    <location>
        <position position="493"/>
    </location>
    <ligand>
        <name>Mg(2+)</name>
        <dbReference type="ChEBI" id="CHEBI:18420"/>
    </ligand>
</feature>
<dbReference type="InterPro" id="IPR001501">
    <property type="entry name" value="Ni-dep_hyd_lsu"/>
</dbReference>
<keyword evidence="2" id="KW-0813">Transport</keyword>
<dbReference type="Proteomes" id="UP000177230">
    <property type="component" value="Unassembled WGS sequence"/>
</dbReference>
<protein>
    <recommendedName>
        <fullName evidence="10">NADH dehydrogenase</fullName>
    </recommendedName>
</protein>
<dbReference type="InterPro" id="IPR052197">
    <property type="entry name" value="ComplexI_49kDa-like"/>
</dbReference>
<organism evidence="8 9">
    <name type="scientific">Candidatus Edwardsbacteria bacterium GWF2_54_11</name>
    <dbReference type="NCBI Taxonomy" id="1817851"/>
    <lineage>
        <taxon>Bacteria</taxon>
        <taxon>Candidatus Edwardsiibacteriota</taxon>
    </lineage>
</organism>
<feature type="binding site" evidence="5">
    <location>
        <position position="529"/>
    </location>
    <ligand>
        <name>Fe cation</name>
        <dbReference type="ChEBI" id="CHEBI:24875"/>
    </ligand>
</feature>
<comment type="cofactor">
    <cofactor evidence="5">
        <name>Fe cation</name>
        <dbReference type="ChEBI" id="CHEBI:24875"/>
    </cofactor>
</comment>
<dbReference type="Pfam" id="PF00329">
    <property type="entry name" value="Complex1_30kDa"/>
    <property type="match status" value="1"/>
</dbReference>
<dbReference type="SUPFAM" id="SSF143243">
    <property type="entry name" value="Nqo5-like"/>
    <property type="match status" value="1"/>
</dbReference>
<comment type="cofactor">
    <cofactor evidence="5">
        <name>Ni(2+)</name>
        <dbReference type="ChEBI" id="CHEBI:49786"/>
    </cofactor>
</comment>
<dbReference type="GO" id="GO:0048038">
    <property type="term" value="F:quinone binding"/>
    <property type="evidence" value="ECO:0007669"/>
    <property type="project" value="InterPro"/>
</dbReference>
<dbReference type="InterPro" id="IPR037232">
    <property type="entry name" value="NADH_quin_OxRdtase_su_C/D-like"/>
</dbReference>
<evidence type="ECO:0000313" key="9">
    <source>
        <dbReference type="Proteomes" id="UP000177230"/>
    </source>
</evidence>
<keyword evidence="5" id="KW-0460">Magnesium</keyword>
<sequence length="560" mass="63782">MTKQDILSLLKAKLGAGFIGSTEPIHDQLWVEVKPEAVVQAVEILHRQTVARYLVSVGSDERDIKKRFAVYHLFTFDKDHFFVTLDVTADPHTPQVPSITNVITGANWSEREIRDLLGVQFPGHPDPRRLILADDWPAEVYPLRKEFDYSQKPESHPEQAYKFKDNPPGTTVVAMGPYFPVFEEATYFRLYVEGEKVVDVDYRGFYAHRGIEKLGDQTLTYNQIPFMAERICGICGFVHNVSFCKLVEHAADIKVPRRADYIRTIMLELERIHSHALWLGVAGHIIGFDTVLMQTWRMREPIMWLCEKITGNRKTYGMNLIGGVRRDIPRALVPEIRTKINNMEKEWLAVLDAVKDDTTLRMRLEKVGILNKEGCHEWAAVGPVARAADLDMDARKDHPYCAYDAIDFKVITADSNDVWGRTVVRILETLESFKIVKQSLNALMELPEGDIITEIREEIPAGRIAISAVEAPRGEDVHFLLTGGNNRPVRWRVRCPTYPNLPTIPDMVRGEQVADVPIIVGSIDPCFSCTERMEVVDVNSGDIRIYGQEELSKWTTKRKS</sequence>
<dbReference type="GO" id="GO:0016151">
    <property type="term" value="F:nickel cation binding"/>
    <property type="evidence" value="ECO:0007669"/>
    <property type="project" value="InterPro"/>
</dbReference>
<dbReference type="GO" id="GO:0051287">
    <property type="term" value="F:NAD binding"/>
    <property type="evidence" value="ECO:0007669"/>
    <property type="project" value="InterPro"/>
</dbReference>
<feature type="domain" description="NADH:ubiquinone oxidoreductase 30kDa subunit" evidence="6">
    <location>
        <begin position="31"/>
        <end position="151"/>
    </location>
</feature>
<feature type="binding site" evidence="5">
    <location>
        <position position="212"/>
    </location>
    <ligand>
        <name>Mg(2+)</name>
        <dbReference type="ChEBI" id="CHEBI:18420"/>
    </ligand>
</feature>
<proteinExistence type="predicted"/>
<dbReference type="InterPro" id="IPR001268">
    <property type="entry name" value="NADH_UbQ_OxRdtase_30kDa_su"/>
</dbReference>
<dbReference type="InterPro" id="IPR029014">
    <property type="entry name" value="NiFe-Hase_large"/>
</dbReference>
<dbReference type="PANTHER" id="PTHR43485:SF1">
    <property type="entry name" value="FORMATE HYDROGENLYASE SUBUNIT 5-RELATED"/>
    <property type="match status" value="1"/>
</dbReference>
<evidence type="ECO:0008006" key="10">
    <source>
        <dbReference type="Google" id="ProtNLM"/>
    </source>
</evidence>
<dbReference type="Gene3D" id="3.30.460.80">
    <property type="entry name" value="NADH:ubiquinone oxidoreductase, 30kDa subunit"/>
    <property type="match status" value="1"/>
</dbReference>
<dbReference type="EMBL" id="MFFM01000034">
    <property type="protein sequence ID" value="OGF12164.1"/>
    <property type="molecule type" value="Genomic_DNA"/>
</dbReference>
<dbReference type="GO" id="GO:0005886">
    <property type="term" value="C:plasma membrane"/>
    <property type="evidence" value="ECO:0007669"/>
    <property type="project" value="UniProtKB-SubCell"/>
</dbReference>
<comment type="caution">
    <text evidence="8">The sequence shown here is derived from an EMBL/GenBank/DDBJ whole genome shotgun (WGS) entry which is preliminary data.</text>
</comment>
<keyword evidence="4" id="KW-0520">NAD</keyword>
<feature type="binding site" evidence="5">
    <location>
        <position position="235"/>
    </location>
    <ligand>
        <name>Ni(2+)</name>
        <dbReference type="ChEBI" id="CHEBI:49786"/>
    </ligand>
</feature>
<comment type="subcellular location">
    <subcellularLocation>
        <location evidence="1">Cell membrane</location>
        <topology evidence="1">Peripheral membrane protein</topology>
    </subcellularLocation>
</comment>
<dbReference type="PROSITE" id="PS00542">
    <property type="entry name" value="COMPLEX1_30K"/>
    <property type="match status" value="1"/>
</dbReference>
<feature type="domain" description="NADH-quinone oxidoreductase subunit D" evidence="7">
    <location>
        <begin position="458"/>
        <end position="532"/>
    </location>
</feature>
<dbReference type="PANTHER" id="PTHR43485">
    <property type="entry name" value="HYDROGENASE-4 COMPONENT G"/>
    <property type="match status" value="1"/>
</dbReference>
<evidence type="ECO:0000259" key="6">
    <source>
        <dbReference type="Pfam" id="PF00329"/>
    </source>
</evidence>
<evidence type="ECO:0000256" key="3">
    <source>
        <dbReference type="ARBA" id="ARBA00023002"/>
    </source>
</evidence>
<dbReference type="InterPro" id="IPR020396">
    <property type="entry name" value="NADH_UbQ_OxRdtase_CS"/>
</dbReference>
<feature type="binding site" evidence="5">
    <location>
        <position position="235"/>
    </location>
    <ligand>
        <name>Fe cation</name>
        <dbReference type="ChEBI" id="CHEBI:24875"/>
    </ligand>
</feature>
<dbReference type="SUPFAM" id="SSF56762">
    <property type="entry name" value="HydB/Nqo4-like"/>
    <property type="match status" value="1"/>
</dbReference>
<keyword evidence="5" id="KW-0408">Iron</keyword>
<dbReference type="AlphaFoldDB" id="A0A1F5RCM3"/>
<evidence type="ECO:0000313" key="8">
    <source>
        <dbReference type="EMBL" id="OGF12164.1"/>
    </source>
</evidence>
<evidence type="ECO:0000256" key="4">
    <source>
        <dbReference type="ARBA" id="ARBA00023027"/>
    </source>
</evidence>
<reference evidence="8 9" key="1">
    <citation type="journal article" date="2016" name="Nat. Commun.">
        <title>Thousands of microbial genomes shed light on interconnected biogeochemical processes in an aquifer system.</title>
        <authorList>
            <person name="Anantharaman K."/>
            <person name="Brown C.T."/>
            <person name="Hug L.A."/>
            <person name="Sharon I."/>
            <person name="Castelle C.J."/>
            <person name="Probst A.J."/>
            <person name="Thomas B.C."/>
            <person name="Singh A."/>
            <person name="Wilkins M.J."/>
            <person name="Karaoz U."/>
            <person name="Brodie E.L."/>
            <person name="Williams K.H."/>
            <person name="Hubbard S.S."/>
            <person name="Banfield J.F."/>
        </authorList>
    </citation>
    <scope>NUCLEOTIDE SEQUENCE [LARGE SCALE GENOMIC DNA]</scope>
</reference>
<evidence type="ECO:0000256" key="1">
    <source>
        <dbReference type="ARBA" id="ARBA00004202"/>
    </source>
</evidence>
<feature type="domain" description="NADH-quinone oxidoreductase subunit D" evidence="7">
    <location>
        <begin position="286"/>
        <end position="457"/>
    </location>
</feature>
<dbReference type="Pfam" id="PF00346">
    <property type="entry name" value="Complex1_49kDa"/>
    <property type="match status" value="2"/>
</dbReference>